<keyword evidence="7 12" id="KW-0378">Hydrolase</keyword>
<evidence type="ECO:0000256" key="12">
    <source>
        <dbReference type="RuleBase" id="RU361134"/>
    </source>
</evidence>
<accession>A0A2T0Q1Z2</accession>
<feature type="domain" description="Alpha-amylase C-terminal" evidence="14">
    <location>
        <begin position="411"/>
        <end position="497"/>
    </location>
</feature>
<evidence type="ECO:0000313" key="16">
    <source>
        <dbReference type="EMBL" id="PRX97813.1"/>
    </source>
</evidence>
<dbReference type="InterPro" id="IPR013780">
    <property type="entry name" value="Glyco_hydro_b"/>
</dbReference>
<dbReference type="EMBL" id="PVZC01000005">
    <property type="protein sequence ID" value="PRX97813.1"/>
    <property type="molecule type" value="Genomic_DNA"/>
</dbReference>
<comment type="catalytic activity">
    <reaction evidence="1 12">
        <text>Endohydrolysis of (1-&gt;4)-alpha-D-glucosidic linkages in polysaccharides containing three or more (1-&gt;4)-alpha-linked D-glucose units.</text>
        <dbReference type="EC" id="3.2.1.1"/>
    </reaction>
</comment>
<dbReference type="SUPFAM" id="SSF51011">
    <property type="entry name" value="Glycosyl hydrolase domain"/>
    <property type="match status" value="1"/>
</dbReference>
<evidence type="ECO:0000256" key="9">
    <source>
        <dbReference type="ARBA" id="ARBA00023277"/>
    </source>
</evidence>
<feature type="chain" id="PRO_5015426529" description="Alpha-amylase" evidence="13">
    <location>
        <begin position="34"/>
        <end position="499"/>
    </location>
</feature>
<evidence type="ECO:0000259" key="15">
    <source>
        <dbReference type="SMART" id="SM00642"/>
    </source>
</evidence>
<dbReference type="SUPFAM" id="SSF51445">
    <property type="entry name" value="(Trans)glycosidases"/>
    <property type="match status" value="1"/>
</dbReference>
<gene>
    <name evidence="16" type="ORF">CLV72_105163</name>
</gene>
<dbReference type="InterPro" id="IPR017853">
    <property type="entry name" value="GH"/>
</dbReference>
<evidence type="ECO:0000256" key="11">
    <source>
        <dbReference type="RuleBase" id="RU003615"/>
    </source>
</evidence>
<comment type="caution">
    <text evidence="16">The sequence shown here is derived from an EMBL/GenBank/DDBJ whole genome shotgun (WGS) entry which is preliminary data.</text>
</comment>
<protein>
    <recommendedName>
        <fullName evidence="5 12">Alpha-amylase</fullName>
        <ecNumber evidence="4 12">3.2.1.1</ecNumber>
    </recommendedName>
</protein>
<keyword evidence="8" id="KW-0106">Calcium</keyword>
<keyword evidence="9 12" id="KW-0119">Carbohydrate metabolism</keyword>
<dbReference type="EC" id="3.2.1.1" evidence="4 12"/>
<dbReference type="RefSeq" id="WP_106247488.1">
    <property type="nucleotide sequence ID" value="NZ_PVZC01000005.1"/>
</dbReference>
<evidence type="ECO:0000256" key="13">
    <source>
        <dbReference type="SAM" id="SignalP"/>
    </source>
</evidence>
<dbReference type="GO" id="GO:0004556">
    <property type="term" value="F:alpha-amylase activity"/>
    <property type="evidence" value="ECO:0007669"/>
    <property type="project" value="UniProtKB-UniRule"/>
</dbReference>
<dbReference type="SMART" id="SM00632">
    <property type="entry name" value="Aamy_C"/>
    <property type="match status" value="1"/>
</dbReference>
<comment type="cofactor">
    <cofactor evidence="2">
        <name>Ca(2+)</name>
        <dbReference type="ChEBI" id="CHEBI:29108"/>
    </cofactor>
</comment>
<feature type="domain" description="Glycosyl hydrolase family 13 catalytic" evidence="15">
    <location>
        <begin position="52"/>
        <end position="402"/>
    </location>
</feature>
<keyword evidence="10 12" id="KW-0326">Glycosidase</keyword>
<dbReference type="GO" id="GO:0005975">
    <property type="term" value="P:carbohydrate metabolic process"/>
    <property type="evidence" value="ECO:0007669"/>
    <property type="project" value="InterPro"/>
</dbReference>
<dbReference type="CDD" id="cd11317">
    <property type="entry name" value="AmyAc_bac_euk_AmyA"/>
    <property type="match status" value="1"/>
</dbReference>
<dbReference type="AlphaFoldDB" id="A0A2T0Q1Z2"/>
<evidence type="ECO:0000256" key="5">
    <source>
        <dbReference type="ARBA" id="ARBA00017303"/>
    </source>
</evidence>
<dbReference type="PRINTS" id="PR00110">
    <property type="entry name" value="ALPHAAMYLASE"/>
</dbReference>
<evidence type="ECO:0000256" key="8">
    <source>
        <dbReference type="ARBA" id="ARBA00022837"/>
    </source>
</evidence>
<organism evidence="16 17">
    <name type="scientific">Allonocardiopsis opalescens</name>
    <dbReference type="NCBI Taxonomy" id="1144618"/>
    <lineage>
        <taxon>Bacteria</taxon>
        <taxon>Bacillati</taxon>
        <taxon>Actinomycetota</taxon>
        <taxon>Actinomycetes</taxon>
        <taxon>Streptosporangiales</taxon>
        <taxon>Allonocardiopsis</taxon>
    </lineage>
</organism>
<proteinExistence type="inferred from homology"/>
<dbReference type="GO" id="GO:0046872">
    <property type="term" value="F:metal ion binding"/>
    <property type="evidence" value="ECO:0007669"/>
    <property type="project" value="UniProtKB-KW"/>
</dbReference>
<dbReference type="PANTHER" id="PTHR43447">
    <property type="entry name" value="ALPHA-AMYLASE"/>
    <property type="match status" value="1"/>
</dbReference>
<dbReference type="Gene3D" id="3.20.20.80">
    <property type="entry name" value="Glycosidases"/>
    <property type="match status" value="1"/>
</dbReference>
<dbReference type="InterPro" id="IPR006047">
    <property type="entry name" value="GH13_cat_dom"/>
</dbReference>
<evidence type="ECO:0000313" key="17">
    <source>
        <dbReference type="Proteomes" id="UP000237846"/>
    </source>
</evidence>
<dbReference type="InterPro" id="IPR031319">
    <property type="entry name" value="A-amylase_C"/>
</dbReference>
<dbReference type="Pfam" id="PF02806">
    <property type="entry name" value="Alpha-amylase_C"/>
    <property type="match status" value="1"/>
</dbReference>
<evidence type="ECO:0000256" key="7">
    <source>
        <dbReference type="ARBA" id="ARBA00022801"/>
    </source>
</evidence>
<reference evidence="16 17" key="1">
    <citation type="submission" date="2018-03" db="EMBL/GenBank/DDBJ databases">
        <title>Genomic Encyclopedia of Archaeal and Bacterial Type Strains, Phase II (KMG-II): from individual species to whole genera.</title>
        <authorList>
            <person name="Goeker M."/>
        </authorList>
    </citation>
    <scope>NUCLEOTIDE SEQUENCE [LARGE SCALE GENOMIC DNA]</scope>
    <source>
        <strain evidence="16 17">DSM 45601</strain>
    </source>
</reference>
<keyword evidence="17" id="KW-1185">Reference proteome</keyword>
<dbReference type="SMART" id="SM00642">
    <property type="entry name" value="Aamy"/>
    <property type="match status" value="1"/>
</dbReference>
<dbReference type="Pfam" id="PF00128">
    <property type="entry name" value="Alpha-amylase"/>
    <property type="match status" value="1"/>
</dbReference>
<evidence type="ECO:0000256" key="1">
    <source>
        <dbReference type="ARBA" id="ARBA00000548"/>
    </source>
</evidence>
<dbReference type="InterPro" id="IPR006046">
    <property type="entry name" value="Alpha_amylase"/>
</dbReference>
<evidence type="ECO:0000256" key="6">
    <source>
        <dbReference type="ARBA" id="ARBA00022723"/>
    </source>
</evidence>
<evidence type="ECO:0000256" key="2">
    <source>
        <dbReference type="ARBA" id="ARBA00001913"/>
    </source>
</evidence>
<dbReference type="OrthoDB" id="9805159at2"/>
<comment type="similarity">
    <text evidence="3 11">Belongs to the glycosyl hydrolase 13 family.</text>
</comment>
<evidence type="ECO:0000256" key="3">
    <source>
        <dbReference type="ARBA" id="ARBA00008061"/>
    </source>
</evidence>
<sequence>MSLRARLRARPSRLGAAVSALLIGAVAAVPAAAAPAPAAADAVAPAATANGEVIVHLFQWPWDSVAAECENVLGPQGYGAVQVSPPQEHVVLPGEGHPWWQDYQPVSYGLESRRGDAQDFADMIASCRESGVRIYVDAVVNHMTGSGSVNSGPGSGGSSFTKYTYPGIYGDQDFHYCRRDISNWNDPNEVRTCELVGLSDLATGSGYVRGRLNQYLSGLVGMGVAGFRVDAAKHMHPADLAAILGGLGQVPGFGGAPYVYQEVIEDAAISPREYTGSGDVSDFRFHHTVSDAFRDGDIARLRDLPGGMAVSSEQAQVFVDNHDTQRSSPTLTFRDGARYDLATGFMLAYPFGTPTVMSSYDFSDTDQGPPAQADGTTTPVDCGATWVCEHRRTTVAGLVGFRNATAGTGVTDWWSGAHGQIAFGRGGAGYAVFNTGAALTRTFDSSLPAGTYCDVASGSRVDGSGGCTGAAYTVGADGGFTATVPTDTALALHIGQRAG</sequence>
<keyword evidence="13" id="KW-0732">Signal</keyword>
<name>A0A2T0Q1Z2_9ACTN</name>
<dbReference type="Proteomes" id="UP000237846">
    <property type="component" value="Unassembled WGS sequence"/>
</dbReference>
<feature type="signal peptide" evidence="13">
    <location>
        <begin position="1"/>
        <end position="33"/>
    </location>
</feature>
<evidence type="ECO:0000256" key="10">
    <source>
        <dbReference type="ARBA" id="ARBA00023295"/>
    </source>
</evidence>
<dbReference type="Gene3D" id="2.60.40.1180">
    <property type="entry name" value="Golgi alpha-mannosidase II"/>
    <property type="match status" value="1"/>
</dbReference>
<dbReference type="InterPro" id="IPR006048">
    <property type="entry name" value="A-amylase/branching_C"/>
</dbReference>
<keyword evidence="6" id="KW-0479">Metal-binding</keyword>
<evidence type="ECO:0000259" key="14">
    <source>
        <dbReference type="SMART" id="SM00632"/>
    </source>
</evidence>
<evidence type="ECO:0000256" key="4">
    <source>
        <dbReference type="ARBA" id="ARBA00012595"/>
    </source>
</evidence>